<dbReference type="PANTHER" id="PTHR21248:SF22">
    <property type="entry name" value="PHOSPHOLIPASE D"/>
    <property type="match status" value="1"/>
</dbReference>
<dbReference type="InterPro" id="IPR022924">
    <property type="entry name" value="Cardiolipin_synthase"/>
</dbReference>
<evidence type="ECO:0000256" key="5">
    <source>
        <dbReference type="ARBA" id="ARBA00022692"/>
    </source>
</evidence>
<feature type="transmembrane region" description="Helical" evidence="13">
    <location>
        <begin position="6"/>
        <end position="26"/>
    </location>
</feature>
<evidence type="ECO:0000256" key="10">
    <source>
        <dbReference type="ARBA" id="ARBA00023209"/>
    </source>
</evidence>
<sequence>MKLLKVFISRIFIFGMLIILQMIWIVLMTSSVLASYQWLNTALKVLSMAVVLWLVNKDENSSYKLSWIILILVFPVFGGLLYLMIGNKKPSRRLRHRIQHVIDDIQDELIMEDEMSDKDEQFKKDGLTYLADLGFGTYTNTQTKYYALGDYCYVDLLRDIMNAKHYIFMEYFIVARGMMFETILELLKQKVQEGVEVRFIYDDVGSLTTVSYRFEKKLEQAGIQCVVFNPFVPMLSVAMNHRDHRKICVIDGYIGYSGGFNLADEYINAKMRFGHWKDTGIRIEGNGVWNLTTMFLTTWNAYKHQDQSYVQYRPTFNQKDTLLNDGYVVAYGDSPLDEERTGENIYLNMIQQAKHEILIMTPYFIIDETMMKALILARRKGVVVKIITPGVPDKKNVYRVTRSYYYPLIQEGIEFYEYKPGFLHAKMVLCDQRIATVGTINFDYRSLYLHFECNVLLTQKQTILDISKDFKETLALSEKIDLKYSRRFRGIYEAILRLFAPLM</sequence>
<dbReference type="AlphaFoldDB" id="A0A4R3YVQ5"/>
<dbReference type="SMART" id="SM00155">
    <property type="entry name" value="PLDc"/>
    <property type="match status" value="2"/>
</dbReference>
<dbReference type="PROSITE" id="PS50035">
    <property type="entry name" value="PLD"/>
    <property type="match status" value="2"/>
</dbReference>
<dbReference type="GeneID" id="98915961"/>
<protein>
    <recommendedName>
        <fullName evidence="12">Cardiolipin synthase</fullName>
        <ecNumber evidence="12">2.7.8.-</ecNumber>
    </recommendedName>
</protein>
<evidence type="ECO:0000256" key="13">
    <source>
        <dbReference type="SAM" id="Phobius"/>
    </source>
</evidence>
<feature type="transmembrane region" description="Helical" evidence="13">
    <location>
        <begin position="67"/>
        <end position="85"/>
    </location>
</feature>
<keyword evidence="9 13" id="KW-0472">Membrane</keyword>
<evidence type="ECO:0000256" key="4">
    <source>
        <dbReference type="ARBA" id="ARBA00022679"/>
    </source>
</evidence>
<evidence type="ECO:0000256" key="1">
    <source>
        <dbReference type="ARBA" id="ARBA00004651"/>
    </source>
</evidence>
<evidence type="ECO:0000256" key="12">
    <source>
        <dbReference type="NCBIfam" id="TIGR04265"/>
    </source>
</evidence>
<keyword evidence="5 13" id="KW-0812">Transmembrane</keyword>
<dbReference type="NCBIfam" id="TIGR04265">
    <property type="entry name" value="bac_cardiolipin"/>
    <property type="match status" value="1"/>
</dbReference>
<dbReference type="SUPFAM" id="SSF56024">
    <property type="entry name" value="Phospholipase D/nuclease"/>
    <property type="match status" value="2"/>
</dbReference>
<reference evidence="15 16" key="1">
    <citation type="submission" date="2019-03" db="EMBL/GenBank/DDBJ databases">
        <title>Genomic Encyclopedia of Type Strains, Phase IV (KMG-IV): sequencing the most valuable type-strain genomes for metagenomic binning, comparative biology and taxonomic classification.</title>
        <authorList>
            <person name="Goeker M."/>
        </authorList>
    </citation>
    <scope>NUCLEOTIDE SEQUENCE [LARGE SCALE GENOMIC DNA]</scope>
    <source>
        <strain evidence="15 16">DSM 29487</strain>
    </source>
</reference>
<feature type="transmembrane region" description="Helical" evidence="13">
    <location>
        <begin position="38"/>
        <end position="55"/>
    </location>
</feature>
<dbReference type="Pfam" id="PF13091">
    <property type="entry name" value="PLDc_2"/>
    <property type="match status" value="2"/>
</dbReference>
<keyword evidence="2" id="KW-1003">Cell membrane</keyword>
<evidence type="ECO:0000256" key="8">
    <source>
        <dbReference type="ARBA" id="ARBA00023098"/>
    </source>
</evidence>
<evidence type="ECO:0000256" key="11">
    <source>
        <dbReference type="ARBA" id="ARBA00023264"/>
    </source>
</evidence>
<keyword evidence="16" id="KW-1185">Reference proteome</keyword>
<evidence type="ECO:0000313" key="15">
    <source>
        <dbReference type="EMBL" id="TCV96546.1"/>
    </source>
</evidence>
<dbReference type="Proteomes" id="UP000295515">
    <property type="component" value="Unassembled WGS sequence"/>
</dbReference>
<evidence type="ECO:0000259" key="14">
    <source>
        <dbReference type="PROSITE" id="PS50035"/>
    </source>
</evidence>
<feature type="domain" description="PLD phosphodiesterase" evidence="14">
    <location>
        <begin position="419"/>
        <end position="446"/>
    </location>
</feature>
<dbReference type="GO" id="GO:0005886">
    <property type="term" value="C:plasma membrane"/>
    <property type="evidence" value="ECO:0007669"/>
    <property type="project" value="UniProtKB-SubCell"/>
</dbReference>
<evidence type="ECO:0000256" key="3">
    <source>
        <dbReference type="ARBA" id="ARBA00022516"/>
    </source>
</evidence>
<dbReference type="Gene3D" id="3.30.870.10">
    <property type="entry name" value="Endonuclease Chain A"/>
    <property type="match status" value="2"/>
</dbReference>
<evidence type="ECO:0000256" key="9">
    <source>
        <dbReference type="ARBA" id="ARBA00023136"/>
    </source>
</evidence>
<dbReference type="InterPro" id="IPR001736">
    <property type="entry name" value="PLipase_D/transphosphatidylase"/>
</dbReference>
<keyword evidence="7 13" id="KW-1133">Transmembrane helix</keyword>
<keyword evidence="10" id="KW-0594">Phospholipid biosynthesis</keyword>
<feature type="domain" description="PLD phosphodiesterase" evidence="14">
    <location>
        <begin position="239"/>
        <end position="266"/>
    </location>
</feature>
<dbReference type="InterPro" id="IPR027379">
    <property type="entry name" value="CLS_N"/>
</dbReference>
<keyword evidence="3" id="KW-0444">Lipid biosynthesis</keyword>
<keyword evidence="4" id="KW-0808">Transferase</keyword>
<evidence type="ECO:0000256" key="7">
    <source>
        <dbReference type="ARBA" id="ARBA00022989"/>
    </source>
</evidence>
<dbReference type="CDD" id="cd09154">
    <property type="entry name" value="PLDc_SMU_988_like_1"/>
    <property type="match status" value="1"/>
</dbReference>
<keyword evidence="11" id="KW-1208">Phospholipid metabolism</keyword>
<proteinExistence type="predicted"/>
<accession>A0A4R3YVQ5</accession>
<evidence type="ECO:0000256" key="6">
    <source>
        <dbReference type="ARBA" id="ARBA00022737"/>
    </source>
</evidence>
<organism evidence="15 16">
    <name type="scientific">Longibaculum muris</name>
    <dbReference type="NCBI Taxonomy" id="1796628"/>
    <lineage>
        <taxon>Bacteria</taxon>
        <taxon>Bacillati</taxon>
        <taxon>Bacillota</taxon>
        <taxon>Erysipelotrichia</taxon>
        <taxon>Erysipelotrichales</taxon>
        <taxon>Coprobacillaceae</taxon>
        <taxon>Longibaculum</taxon>
    </lineage>
</organism>
<keyword evidence="6" id="KW-0677">Repeat</keyword>
<evidence type="ECO:0000313" key="16">
    <source>
        <dbReference type="Proteomes" id="UP000295515"/>
    </source>
</evidence>
<dbReference type="GO" id="GO:0032049">
    <property type="term" value="P:cardiolipin biosynthetic process"/>
    <property type="evidence" value="ECO:0007669"/>
    <property type="project" value="UniProtKB-UniRule"/>
</dbReference>
<dbReference type="EC" id="2.7.8.-" evidence="12"/>
<comment type="subcellular location">
    <subcellularLocation>
        <location evidence="1">Cell membrane</location>
        <topology evidence="1">Multi-pass membrane protein</topology>
    </subcellularLocation>
</comment>
<name>A0A4R3YVQ5_9FIRM</name>
<dbReference type="RefSeq" id="WP_066448043.1">
    <property type="nucleotide sequence ID" value="NZ_JANKBF010000009.1"/>
</dbReference>
<dbReference type="Pfam" id="PF13396">
    <property type="entry name" value="PLDc_N"/>
    <property type="match status" value="1"/>
</dbReference>
<gene>
    <name evidence="15" type="ORF">EDD60_11642</name>
</gene>
<comment type="caution">
    <text evidence="15">The sequence shown here is derived from an EMBL/GenBank/DDBJ whole genome shotgun (WGS) entry which is preliminary data.</text>
</comment>
<keyword evidence="8" id="KW-0443">Lipid metabolism</keyword>
<dbReference type="CDD" id="cd09160">
    <property type="entry name" value="PLDc_SMU_988_like_2"/>
    <property type="match status" value="1"/>
</dbReference>
<dbReference type="InterPro" id="IPR025202">
    <property type="entry name" value="PLD-like_dom"/>
</dbReference>
<evidence type="ECO:0000256" key="2">
    <source>
        <dbReference type="ARBA" id="ARBA00022475"/>
    </source>
</evidence>
<dbReference type="PANTHER" id="PTHR21248">
    <property type="entry name" value="CARDIOLIPIN SYNTHASE"/>
    <property type="match status" value="1"/>
</dbReference>
<dbReference type="GO" id="GO:0008808">
    <property type="term" value="F:cardiolipin synthase activity"/>
    <property type="evidence" value="ECO:0007669"/>
    <property type="project" value="UniProtKB-UniRule"/>
</dbReference>
<dbReference type="EMBL" id="SMCQ01000016">
    <property type="protein sequence ID" value="TCV96546.1"/>
    <property type="molecule type" value="Genomic_DNA"/>
</dbReference>